<evidence type="ECO:0000313" key="1">
    <source>
        <dbReference type="EMBL" id="CAI9700382.1"/>
    </source>
</evidence>
<proteinExistence type="predicted"/>
<accession>A0ACB0EI60</accession>
<name>A0ACB0EI60_RANTA</name>
<sequence>MILVEGLVVERHSSGGHGRGEALNQEKDAPVQRVKKKSRVQGSAKSCQSLDLISAELTGSRETVSTTLVLSSHGDLGARAGAGSRVQIKRRDLGQHPGGRQEETRCSPRAPHVVMKVASGGLSEEQKQPREAKEHKNLASSSSYHKAEEKHPRRIS</sequence>
<protein>
    <submittedName>
        <fullName evidence="1">Uncharacterized protein</fullName>
    </submittedName>
</protein>
<gene>
    <name evidence="1" type="ORF">MRATA1EN3_LOCUS11595</name>
</gene>
<organism evidence="1 2">
    <name type="scientific">Rangifer tarandus platyrhynchus</name>
    <name type="common">Svalbard reindeer</name>
    <dbReference type="NCBI Taxonomy" id="3082113"/>
    <lineage>
        <taxon>Eukaryota</taxon>
        <taxon>Metazoa</taxon>
        <taxon>Chordata</taxon>
        <taxon>Craniata</taxon>
        <taxon>Vertebrata</taxon>
        <taxon>Euteleostomi</taxon>
        <taxon>Mammalia</taxon>
        <taxon>Eutheria</taxon>
        <taxon>Laurasiatheria</taxon>
        <taxon>Artiodactyla</taxon>
        <taxon>Ruminantia</taxon>
        <taxon>Pecora</taxon>
        <taxon>Cervidae</taxon>
        <taxon>Odocoileinae</taxon>
        <taxon>Rangifer</taxon>
    </lineage>
</organism>
<dbReference type="Proteomes" id="UP001162501">
    <property type="component" value="Chromosome 21"/>
</dbReference>
<reference evidence="1" key="1">
    <citation type="submission" date="2023-05" db="EMBL/GenBank/DDBJ databases">
        <authorList>
            <consortium name="ELIXIR-Norway"/>
        </authorList>
    </citation>
    <scope>NUCLEOTIDE SEQUENCE</scope>
</reference>
<dbReference type="EMBL" id="OX596105">
    <property type="protein sequence ID" value="CAI9700382.1"/>
    <property type="molecule type" value="Genomic_DNA"/>
</dbReference>
<evidence type="ECO:0000313" key="2">
    <source>
        <dbReference type="Proteomes" id="UP001162501"/>
    </source>
</evidence>